<feature type="DNA-binding region" description="H-T-H motif" evidence="4">
    <location>
        <begin position="36"/>
        <end position="55"/>
    </location>
</feature>
<dbReference type="EMBL" id="BAHD01000096">
    <property type="protein sequence ID" value="GAB98042.1"/>
    <property type="molecule type" value="Genomic_DNA"/>
</dbReference>
<dbReference type="Pfam" id="PF00440">
    <property type="entry name" value="TetR_N"/>
    <property type="match status" value="1"/>
</dbReference>
<dbReference type="Proteomes" id="UP000008366">
    <property type="component" value="Unassembled WGS sequence"/>
</dbReference>
<accession>K6X0Y9</accession>
<dbReference type="PROSITE" id="PS50977">
    <property type="entry name" value="HTH_TETR_2"/>
    <property type="match status" value="1"/>
</dbReference>
<protein>
    <submittedName>
        <fullName evidence="6">Putative TetR family transcriptional regulator</fullName>
    </submittedName>
</protein>
<dbReference type="InterPro" id="IPR009057">
    <property type="entry name" value="Homeodomain-like_sf"/>
</dbReference>
<evidence type="ECO:0000259" key="5">
    <source>
        <dbReference type="PROSITE" id="PS50977"/>
    </source>
</evidence>
<dbReference type="PANTHER" id="PTHR30055">
    <property type="entry name" value="HTH-TYPE TRANSCRIPTIONAL REGULATOR RUTR"/>
    <property type="match status" value="1"/>
</dbReference>
<dbReference type="InterPro" id="IPR001647">
    <property type="entry name" value="HTH_TetR"/>
</dbReference>
<keyword evidence="3" id="KW-0804">Transcription</keyword>
<sequence length="213" mass="23343">MPLADQPLSARSASKRSAILAAAERAFLTHGYLGTSMDGVAADSRVSKQTIYAHFGTKEQLFVDLVKAMTDEAGDAVEVLTPRLDSPEQFRTWLRDYSRGQLDAVLTPRLMRLRRLVIAEVPRFPELAAVMQAQGAGRVIEHLTQVCAEAAVRGLIEADPARAARRLNWLLMAEPINAVMMLGDDALPSPDAREAIANQAVHDFLRLFAAPRV</sequence>
<dbReference type="Gene3D" id="1.10.357.10">
    <property type="entry name" value="Tetracycline Repressor, domain 2"/>
    <property type="match status" value="1"/>
</dbReference>
<dbReference type="InterPro" id="IPR036271">
    <property type="entry name" value="Tet_transcr_reg_TetR-rel_C_sf"/>
</dbReference>
<dbReference type="PRINTS" id="PR00455">
    <property type="entry name" value="HTHTETR"/>
</dbReference>
<evidence type="ECO:0000256" key="3">
    <source>
        <dbReference type="ARBA" id="ARBA00023163"/>
    </source>
</evidence>
<dbReference type="InterPro" id="IPR039536">
    <property type="entry name" value="TetR_C_Proteobacteria"/>
</dbReference>
<dbReference type="RefSeq" id="WP_006594574.1">
    <property type="nucleotide sequence ID" value="NZ_BAHD01000096.1"/>
</dbReference>
<dbReference type="PANTHER" id="PTHR30055:SF146">
    <property type="entry name" value="HTH-TYPE TRANSCRIPTIONAL DUAL REGULATOR CECR"/>
    <property type="match status" value="1"/>
</dbReference>
<evidence type="ECO:0000313" key="6">
    <source>
        <dbReference type="EMBL" id="GAB98042.1"/>
    </source>
</evidence>
<dbReference type="GO" id="GO:0045892">
    <property type="term" value="P:negative regulation of DNA-templated transcription"/>
    <property type="evidence" value="ECO:0007669"/>
    <property type="project" value="UniProtKB-ARBA"/>
</dbReference>
<dbReference type="SUPFAM" id="SSF46689">
    <property type="entry name" value="Homeodomain-like"/>
    <property type="match status" value="1"/>
</dbReference>
<keyword evidence="2 4" id="KW-0238">DNA-binding</keyword>
<evidence type="ECO:0000256" key="2">
    <source>
        <dbReference type="ARBA" id="ARBA00023125"/>
    </source>
</evidence>
<evidence type="ECO:0000313" key="7">
    <source>
        <dbReference type="Proteomes" id="UP000008366"/>
    </source>
</evidence>
<evidence type="ECO:0000256" key="1">
    <source>
        <dbReference type="ARBA" id="ARBA00023015"/>
    </source>
</evidence>
<proteinExistence type="predicted"/>
<dbReference type="FunFam" id="1.10.10.60:FF:000141">
    <property type="entry name" value="TetR family transcriptional regulator"/>
    <property type="match status" value="1"/>
</dbReference>
<dbReference type="eggNOG" id="COG1309">
    <property type="taxonomic scope" value="Bacteria"/>
</dbReference>
<keyword evidence="7" id="KW-1185">Reference proteome</keyword>
<dbReference type="SUPFAM" id="SSF48498">
    <property type="entry name" value="Tetracyclin repressor-like, C-terminal domain"/>
    <property type="match status" value="1"/>
</dbReference>
<reference evidence="6 7" key="1">
    <citation type="submission" date="2012-08" db="EMBL/GenBank/DDBJ databases">
        <title>Whole genome shotgun sequence of Kineosphaera limosa NBRC 100340.</title>
        <authorList>
            <person name="Yoshida I."/>
            <person name="Isaki S."/>
            <person name="Hosoyama A."/>
            <person name="Tsuchikane K."/>
            <person name="Katsumata H."/>
            <person name="Ando Y."/>
            <person name="Ohji S."/>
            <person name="Hamada M."/>
            <person name="Tamura T."/>
            <person name="Yamazoe A."/>
            <person name="Yamazaki S."/>
            <person name="Fujita N."/>
        </authorList>
    </citation>
    <scope>NUCLEOTIDE SEQUENCE [LARGE SCALE GENOMIC DNA]</scope>
    <source>
        <strain evidence="6 7">NBRC 100340</strain>
    </source>
</reference>
<evidence type="ECO:0000256" key="4">
    <source>
        <dbReference type="PROSITE-ProRule" id="PRU00335"/>
    </source>
</evidence>
<dbReference type="AlphaFoldDB" id="K6X0Y9"/>
<dbReference type="Pfam" id="PF14246">
    <property type="entry name" value="TetR_C_7"/>
    <property type="match status" value="1"/>
</dbReference>
<dbReference type="InterPro" id="IPR050109">
    <property type="entry name" value="HTH-type_TetR-like_transc_reg"/>
</dbReference>
<dbReference type="OrthoDB" id="7186128at2"/>
<gene>
    <name evidence="6" type="ORF">KILIM_096_00070</name>
</gene>
<keyword evidence="1" id="KW-0805">Transcription regulation</keyword>
<dbReference type="GO" id="GO:0000976">
    <property type="term" value="F:transcription cis-regulatory region binding"/>
    <property type="evidence" value="ECO:0007669"/>
    <property type="project" value="TreeGrafter"/>
</dbReference>
<name>K6X0Y9_9MICO</name>
<feature type="domain" description="HTH tetR-type" evidence="5">
    <location>
        <begin position="13"/>
        <end position="73"/>
    </location>
</feature>
<dbReference type="GO" id="GO:0003700">
    <property type="term" value="F:DNA-binding transcription factor activity"/>
    <property type="evidence" value="ECO:0007669"/>
    <property type="project" value="TreeGrafter"/>
</dbReference>
<comment type="caution">
    <text evidence="6">The sequence shown here is derived from an EMBL/GenBank/DDBJ whole genome shotgun (WGS) entry which is preliminary data.</text>
</comment>
<organism evidence="6 7">
    <name type="scientific">Kineosphaera limosa NBRC 100340</name>
    <dbReference type="NCBI Taxonomy" id="1184609"/>
    <lineage>
        <taxon>Bacteria</taxon>
        <taxon>Bacillati</taxon>
        <taxon>Actinomycetota</taxon>
        <taxon>Actinomycetes</taxon>
        <taxon>Micrococcales</taxon>
        <taxon>Dermatophilaceae</taxon>
        <taxon>Kineosphaera</taxon>
    </lineage>
</organism>